<proteinExistence type="predicted"/>
<reference evidence="2" key="3">
    <citation type="submission" date="2015-02" db="UniProtKB">
        <authorList>
            <consortium name="EnsemblProtists"/>
        </authorList>
    </citation>
    <scope>IDENTIFICATION</scope>
    <source>
        <strain evidence="2">DAOM BR144</strain>
    </source>
</reference>
<reference evidence="3" key="1">
    <citation type="journal article" date="2010" name="Genome Biol.">
        <title>Genome sequence of the necrotrophic plant pathogen Pythium ultimum reveals original pathogenicity mechanisms and effector repertoire.</title>
        <authorList>
            <person name="Levesque C.A."/>
            <person name="Brouwer H."/>
            <person name="Cano L."/>
            <person name="Hamilton J.P."/>
            <person name="Holt C."/>
            <person name="Huitema E."/>
            <person name="Raffaele S."/>
            <person name="Robideau G.P."/>
            <person name="Thines M."/>
            <person name="Win J."/>
            <person name="Zerillo M.M."/>
            <person name="Beakes G.W."/>
            <person name="Boore J.L."/>
            <person name="Busam D."/>
            <person name="Dumas B."/>
            <person name="Ferriera S."/>
            <person name="Fuerstenberg S.I."/>
            <person name="Gachon C.M."/>
            <person name="Gaulin E."/>
            <person name="Govers F."/>
            <person name="Grenville-Briggs L."/>
            <person name="Horner N."/>
            <person name="Hostetler J."/>
            <person name="Jiang R.H."/>
            <person name="Johnson J."/>
            <person name="Krajaejun T."/>
            <person name="Lin H."/>
            <person name="Meijer H.J."/>
            <person name="Moore B."/>
            <person name="Morris P."/>
            <person name="Phuntmart V."/>
            <person name="Puiu D."/>
            <person name="Shetty J."/>
            <person name="Stajich J.E."/>
            <person name="Tripathy S."/>
            <person name="Wawra S."/>
            <person name="van West P."/>
            <person name="Whitty B.R."/>
            <person name="Coutinho P.M."/>
            <person name="Henrissat B."/>
            <person name="Martin F."/>
            <person name="Thomas P.D."/>
            <person name="Tyler B.M."/>
            <person name="De Vries R.P."/>
            <person name="Kamoun S."/>
            <person name="Yandell M."/>
            <person name="Tisserat N."/>
            <person name="Buell C.R."/>
        </authorList>
    </citation>
    <scope>NUCLEOTIDE SEQUENCE</scope>
    <source>
        <strain evidence="3">DAOM:BR144</strain>
    </source>
</reference>
<feature type="compositionally biased region" description="Low complexity" evidence="1">
    <location>
        <begin position="92"/>
        <end position="101"/>
    </location>
</feature>
<feature type="region of interest" description="Disordered" evidence="1">
    <location>
        <begin position="81"/>
        <end position="101"/>
    </location>
</feature>
<name>K3WIM1_GLOUD</name>
<dbReference type="InParanoid" id="K3WIM1"/>
<organism evidence="2 3">
    <name type="scientific">Globisporangium ultimum (strain ATCC 200006 / CBS 805.95 / DAOM BR144)</name>
    <name type="common">Pythium ultimum</name>
    <dbReference type="NCBI Taxonomy" id="431595"/>
    <lineage>
        <taxon>Eukaryota</taxon>
        <taxon>Sar</taxon>
        <taxon>Stramenopiles</taxon>
        <taxon>Oomycota</taxon>
        <taxon>Peronosporomycetes</taxon>
        <taxon>Pythiales</taxon>
        <taxon>Pythiaceae</taxon>
        <taxon>Globisporangium</taxon>
    </lineage>
</organism>
<reference evidence="3" key="2">
    <citation type="submission" date="2010-04" db="EMBL/GenBank/DDBJ databases">
        <authorList>
            <person name="Buell R."/>
            <person name="Hamilton J."/>
            <person name="Hostetler J."/>
        </authorList>
    </citation>
    <scope>NUCLEOTIDE SEQUENCE [LARGE SCALE GENOMIC DNA]</scope>
    <source>
        <strain evidence="3">DAOM:BR144</strain>
    </source>
</reference>
<evidence type="ECO:0000256" key="1">
    <source>
        <dbReference type="SAM" id="MobiDB-lite"/>
    </source>
</evidence>
<dbReference type="VEuPathDB" id="FungiDB:PYU1_G004802"/>
<keyword evidence="3" id="KW-1185">Reference proteome</keyword>
<sequence length="220" mass="24007">MLQQLHRAPAQLLAPPIAMLAAPAAAPVVDNIDSDVNSTKCRYKTGKCTNARSSKRNGQPHQLCLYHRDKANQIQRKFDRQKRQVLRERKTSTTSRTANAASGLHLSHLNVHHFFPATPRFRSSSSAKELDLYSDSDSSRFSTDSSSSDSSVASVLDQVWQDLPLSPTAMMALRLTPTAAATAMTSPTPVSPPSHGLSPTTTQGHLSHDEIDFLCSAMLE</sequence>
<dbReference type="HOGENOM" id="CLU_088101_0_0_1"/>
<evidence type="ECO:0000313" key="2">
    <source>
        <dbReference type="EnsemblProtists" id="PYU1_T004813"/>
    </source>
</evidence>
<dbReference type="eggNOG" id="ENOG502S63M">
    <property type="taxonomic scope" value="Eukaryota"/>
</dbReference>
<accession>K3WIM1</accession>
<dbReference type="AlphaFoldDB" id="K3WIM1"/>
<feature type="region of interest" description="Disordered" evidence="1">
    <location>
        <begin position="182"/>
        <end position="205"/>
    </location>
</feature>
<dbReference type="EnsemblProtists" id="PYU1_T004813">
    <property type="protein sequence ID" value="PYU1_T004813"/>
    <property type="gene ID" value="PYU1_G004802"/>
</dbReference>
<evidence type="ECO:0000313" key="3">
    <source>
        <dbReference type="Proteomes" id="UP000019132"/>
    </source>
</evidence>
<protein>
    <submittedName>
        <fullName evidence="2">Uncharacterized protein</fullName>
    </submittedName>
</protein>
<dbReference type="EMBL" id="GL376564">
    <property type="status" value="NOT_ANNOTATED_CDS"/>
    <property type="molecule type" value="Genomic_DNA"/>
</dbReference>
<feature type="compositionally biased region" description="Basic and acidic residues" evidence="1">
    <location>
        <begin position="81"/>
        <end position="91"/>
    </location>
</feature>
<dbReference type="Proteomes" id="UP000019132">
    <property type="component" value="Unassembled WGS sequence"/>
</dbReference>